<dbReference type="Pfam" id="PF07721">
    <property type="entry name" value="TPR_4"/>
    <property type="match status" value="1"/>
</dbReference>
<dbReference type="SMART" id="SM00028">
    <property type="entry name" value="TPR"/>
    <property type="match status" value="4"/>
</dbReference>
<dbReference type="InterPro" id="IPR019734">
    <property type="entry name" value="TPR_rpt"/>
</dbReference>
<dbReference type="RefSeq" id="WP_093975996.1">
    <property type="nucleotide sequence ID" value="NZ_FXXQ01000033.1"/>
</dbReference>
<gene>
    <name evidence="2" type="ORF">BOA8489_03970</name>
</gene>
<dbReference type="EMBL" id="FXXQ01000033">
    <property type="protein sequence ID" value="SMX25825.1"/>
    <property type="molecule type" value="Genomic_DNA"/>
</dbReference>
<accession>A0A238J6R4</accession>
<keyword evidence="3" id="KW-1185">Reference proteome</keyword>
<dbReference type="InterPro" id="IPR011990">
    <property type="entry name" value="TPR-like_helical_dom_sf"/>
</dbReference>
<dbReference type="GO" id="GO:0042802">
    <property type="term" value="F:identical protein binding"/>
    <property type="evidence" value="ECO:0007669"/>
    <property type="project" value="InterPro"/>
</dbReference>
<protein>
    <submittedName>
        <fullName evidence="2">Tetratricopeptide repeat protein</fullName>
    </submittedName>
</protein>
<dbReference type="AlphaFoldDB" id="A0A238J6R4"/>
<dbReference type="SUPFAM" id="SSF48452">
    <property type="entry name" value="TPR-like"/>
    <property type="match status" value="2"/>
</dbReference>
<dbReference type="PANTHER" id="PTHR45588">
    <property type="entry name" value="TPR DOMAIN-CONTAINING PROTEIN"/>
    <property type="match status" value="1"/>
</dbReference>
<dbReference type="OrthoDB" id="9778494at2"/>
<dbReference type="InterPro" id="IPR011717">
    <property type="entry name" value="TPR-4"/>
</dbReference>
<dbReference type="Gene3D" id="1.25.40.10">
    <property type="entry name" value="Tetratricopeptide repeat domain"/>
    <property type="match status" value="2"/>
</dbReference>
<sequence>MSDYFDLGTYSRPASAEPEAQKWFDRGLVWLFAYNHEEAVVCFERALEADPACALAHWGIAYALGPNYNKPWEVFTPEEKEPALYRAHVALKAGLALTSAKPAERALIEALASRYPTDPEIEDYQPFNDGFAAAMKPVYEDYPDDLDIVFVFSEALMNRTPWQLWDFHKGVPNPNASTPEAMAAMERAFDQTPGAWDHPGLLHMYIHLMEMSPHPERALRHGDRLTDLVPDAGHLVHMGTHIDVLCGEYQNVLHRNLLAAKVDDAFKEYAGAANFYALYRIHNLHFASYGAMFLAQKGPAIDAAKRLREEVPDEVVRSYPDIFETFVAAAPHVYIRFGMWSEILELNQPEDKELYVTTNALIFYAKAVALANLGRHEEAKAAMVDFTAAYAEVPDTRMLFNNTARDVLAVGEEMMKGEIAFKAGRREEGLDHLRKAVDLDDNLEYEEPWSWPQPTRHALGALLLEAGEYEEAEAVYRADLGLDGKLPRPSQHPRNVWALHGLHECLMRRGEDVELPHIKLALDQAVARADIPIRASCLCRASAA</sequence>
<evidence type="ECO:0000313" key="2">
    <source>
        <dbReference type="EMBL" id="SMX25825.1"/>
    </source>
</evidence>
<name>A0A238J6R4_9RHOB</name>
<dbReference type="PROSITE" id="PS50005">
    <property type="entry name" value="TPR"/>
    <property type="match status" value="1"/>
</dbReference>
<dbReference type="Proteomes" id="UP000201838">
    <property type="component" value="Unassembled WGS sequence"/>
</dbReference>
<feature type="repeat" description="TPR" evidence="1">
    <location>
        <begin position="20"/>
        <end position="53"/>
    </location>
</feature>
<evidence type="ECO:0000313" key="3">
    <source>
        <dbReference type="Proteomes" id="UP000201838"/>
    </source>
</evidence>
<reference evidence="2 3" key="1">
    <citation type="submission" date="2017-05" db="EMBL/GenBank/DDBJ databases">
        <authorList>
            <person name="Song R."/>
            <person name="Chenine A.L."/>
            <person name="Ruprecht R.M."/>
        </authorList>
    </citation>
    <scope>NUCLEOTIDE SEQUENCE [LARGE SCALE GENOMIC DNA]</scope>
    <source>
        <strain evidence="2 3">CECT 8489</strain>
    </source>
</reference>
<dbReference type="PANTHER" id="PTHR45588:SF1">
    <property type="entry name" value="WW DOMAIN-CONTAINING PROTEIN"/>
    <property type="match status" value="1"/>
</dbReference>
<proteinExistence type="predicted"/>
<organism evidence="2 3">
    <name type="scientific">Boseongicola aestuarii</name>
    <dbReference type="NCBI Taxonomy" id="1470561"/>
    <lineage>
        <taxon>Bacteria</taxon>
        <taxon>Pseudomonadati</taxon>
        <taxon>Pseudomonadota</taxon>
        <taxon>Alphaproteobacteria</taxon>
        <taxon>Rhodobacterales</taxon>
        <taxon>Paracoccaceae</taxon>
        <taxon>Boseongicola</taxon>
    </lineage>
</organism>
<keyword evidence="1" id="KW-0802">TPR repeat</keyword>
<evidence type="ECO:0000256" key="1">
    <source>
        <dbReference type="PROSITE-ProRule" id="PRU00339"/>
    </source>
</evidence>